<evidence type="ECO:0000313" key="2">
    <source>
        <dbReference type="Proteomes" id="UP000503447"/>
    </source>
</evidence>
<protein>
    <recommendedName>
        <fullName evidence="3">DUF932 domain-containing protein</fullName>
    </recommendedName>
</protein>
<gene>
    <name evidence="1" type="ORF">FTUN_8799</name>
</gene>
<name>A0A6M5Z415_9BACT</name>
<dbReference type="RefSeq" id="WP_171475760.1">
    <property type="nucleotide sequence ID" value="NZ_CP053452.2"/>
</dbReference>
<sequence>MSAQSTLVLHRGARQVSFDELNEVKAPEAVGRWFPLTHGAVLRRVKETLGEAGFEVKREALALSKLDARFFGVLDLGTPLSEGVSLSVGVRNSFDKSFPIGFCAGSRVFVCDNLAFRSELLVKRKHTRHGELRFANDIAGAVVKLNQFKEDEGRRIAVMKVTEVTAERADSLILNGFHKGLVTTPHLPKVIKEWREPKHEAFADRTYWSLFNAFTSALGDRAKANPHLYATLTMRLSSHLMPPALALAA</sequence>
<keyword evidence="2" id="KW-1185">Reference proteome</keyword>
<dbReference type="KEGG" id="ftj:FTUN_8799"/>
<evidence type="ECO:0000313" key="1">
    <source>
        <dbReference type="EMBL" id="QJX01160.1"/>
    </source>
</evidence>
<dbReference type="Proteomes" id="UP000503447">
    <property type="component" value="Chromosome"/>
</dbReference>
<dbReference type="AlphaFoldDB" id="A0A6M5Z415"/>
<proteinExistence type="predicted"/>
<accession>A0A6M5Z415</accession>
<reference evidence="2" key="1">
    <citation type="submission" date="2020-05" db="EMBL/GenBank/DDBJ databases">
        <title>Frigoriglobus tundricola gen. nov., sp. nov., a psychrotolerant cellulolytic planctomycete of the family Gemmataceae with two divergent copies of 16S rRNA gene.</title>
        <authorList>
            <person name="Kulichevskaya I.S."/>
            <person name="Ivanova A.A."/>
            <person name="Naumoff D.G."/>
            <person name="Beletsky A.V."/>
            <person name="Rijpstra W.I.C."/>
            <person name="Sinninghe Damste J.S."/>
            <person name="Mardanov A.V."/>
            <person name="Ravin N.V."/>
            <person name="Dedysh S.N."/>
        </authorList>
    </citation>
    <scope>NUCLEOTIDE SEQUENCE [LARGE SCALE GENOMIC DNA]</scope>
    <source>
        <strain evidence="2">PL17</strain>
    </source>
</reference>
<dbReference type="EMBL" id="CP053452">
    <property type="protein sequence ID" value="QJX01160.1"/>
    <property type="molecule type" value="Genomic_DNA"/>
</dbReference>
<organism evidence="1 2">
    <name type="scientific">Frigoriglobus tundricola</name>
    <dbReference type="NCBI Taxonomy" id="2774151"/>
    <lineage>
        <taxon>Bacteria</taxon>
        <taxon>Pseudomonadati</taxon>
        <taxon>Planctomycetota</taxon>
        <taxon>Planctomycetia</taxon>
        <taxon>Gemmatales</taxon>
        <taxon>Gemmataceae</taxon>
        <taxon>Frigoriglobus</taxon>
    </lineage>
</organism>
<evidence type="ECO:0008006" key="3">
    <source>
        <dbReference type="Google" id="ProtNLM"/>
    </source>
</evidence>